<reference evidence="1 2" key="1">
    <citation type="submission" date="2024-02" db="EMBL/GenBank/DDBJ databases">
        <title>Haloferula sargassicola NBRC 104335.</title>
        <authorList>
            <person name="Ichikawa N."/>
            <person name="Katano-Makiyama Y."/>
            <person name="Hidaka K."/>
        </authorList>
    </citation>
    <scope>NUCLEOTIDE SEQUENCE [LARGE SCALE GENOMIC DNA]</scope>
    <source>
        <strain evidence="1 2">NBRC 104335</strain>
    </source>
</reference>
<sequence>MDREQARFILKSIRADGSDASDADFAEALAVAASDRELGEWLGRERARDAAFAAALGRVDLPPELREEVLACFDVHAAIEFDEADHALASGLGSIRPPAGLRQEILIAMEKSEPAEVVRPSRWKYLAIPLAAAAGIVLAMVLSKPGETSSTVPIAGVVPANSGTAVPISHVENSAISTLESPGFTLDLSNPDHEVLFNFIRNSGRACPGGCVPKGLEDIPGIGCRTLDVDGKEGAIVCFRRGEGDAVHLVVFREADVKASLPTCGHPKLGKHGDWTVARWQQDGRVFLLLGHLPEEQLDQLF</sequence>
<keyword evidence="2" id="KW-1185">Reference proteome</keyword>
<accession>A0ABP9UJW4</accession>
<evidence type="ECO:0000313" key="1">
    <source>
        <dbReference type="EMBL" id="GAA5481525.1"/>
    </source>
</evidence>
<name>A0ABP9UJW4_9BACT</name>
<gene>
    <name evidence="1" type="ORF">Hsar01_00734</name>
</gene>
<dbReference type="Proteomes" id="UP001476282">
    <property type="component" value="Unassembled WGS sequence"/>
</dbReference>
<evidence type="ECO:0000313" key="2">
    <source>
        <dbReference type="Proteomes" id="UP001476282"/>
    </source>
</evidence>
<protein>
    <recommendedName>
        <fullName evidence="3">Anti-sigma factor</fullName>
    </recommendedName>
</protein>
<comment type="caution">
    <text evidence="1">The sequence shown here is derived from an EMBL/GenBank/DDBJ whole genome shotgun (WGS) entry which is preliminary data.</text>
</comment>
<organism evidence="1 2">
    <name type="scientific">Haloferula sargassicola</name>
    <dbReference type="NCBI Taxonomy" id="490096"/>
    <lineage>
        <taxon>Bacteria</taxon>
        <taxon>Pseudomonadati</taxon>
        <taxon>Verrucomicrobiota</taxon>
        <taxon>Verrucomicrobiia</taxon>
        <taxon>Verrucomicrobiales</taxon>
        <taxon>Verrucomicrobiaceae</taxon>
        <taxon>Haloferula</taxon>
    </lineage>
</organism>
<dbReference type="RefSeq" id="WP_353565675.1">
    <property type="nucleotide sequence ID" value="NZ_BAABRI010000003.1"/>
</dbReference>
<evidence type="ECO:0008006" key="3">
    <source>
        <dbReference type="Google" id="ProtNLM"/>
    </source>
</evidence>
<dbReference type="EMBL" id="BAABRI010000003">
    <property type="protein sequence ID" value="GAA5481525.1"/>
    <property type="molecule type" value="Genomic_DNA"/>
</dbReference>
<proteinExistence type="predicted"/>